<dbReference type="GO" id="GO:0016020">
    <property type="term" value="C:membrane"/>
    <property type="evidence" value="ECO:0007669"/>
    <property type="project" value="UniProtKB-SubCell"/>
</dbReference>
<feature type="repeat" description="TNFR-Cys" evidence="8">
    <location>
        <begin position="939"/>
        <end position="983"/>
    </location>
</feature>
<feature type="transmembrane region" description="Helical" evidence="10">
    <location>
        <begin position="2553"/>
        <end position="2581"/>
    </location>
</feature>
<feature type="compositionally biased region" description="Gly residues" evidence="9">
    <location>
        <begin position="2227"/>
        <end position="2237"/>
    </location>
</feature>
<comment type="subcellular location">
    <subcellularLocation>
        <location evidence="1">Membrane</location>
    </subcellularLocation>
</comment>
<dbReference type="InterPro" id="IPR052491">
    <property type="entry name" value="TNFRSF10"/>
</dbReference>
<feature type="compositionally biased region" description="Polar residues" evidence="9">
    <location>
        <begin position="2199"/>
        <end position="2211"/>
    </location>
</feature>
<evidence type="ECO:0000256" key="4">
    <source>
        <dbReference type="ARBA" id="ARBA00023157"/>
    </source>
</evidence>
<dbReference type="InterPro" id="IPR000152">
    <property type="entry name" value="EGF-type_Asp/Asn_hydroxyl_site"/>
</dbReference>
<feature type="compositionally biased region" description="Low complexity" evidence="9">
    <location>
        <begin position="522"/>
        <end position="538"/>
    </location>
</feature>
<feature type="region of interest" description="Disordered" evidence="9">
    <location>
        <begin position="2199"/>
        <end position="2252"/>
    </location>
</feature>
<dbReference type="InterPro" id="IPR001881">
    <property type="entry name" value="EGF-like_Ca-bd_dom"/>
</dbReference>
<reference evidence="13" key="1">
    <citation type="submission" date="2016-01" db="EMBL/GenBank/DDBJ databases">
        <title>Reference transcriptome for the parasite Schistocephalus solidus: insights into the molecular evolution of parasitism.</title>
        <authorList>
            <person name="Hebert F.O."/>
            <person name="Grambauer S."/>
            <person name="Barber I."/>
            <person name="Landry C.R."/>
            <person name="Aubin-Horth N."/>
        </authorList>
    </citation>
    <scope>NUCLEOTIDE SEQUENCE</scope>
</reference>
<dbReference type="PROSITE" id="PS00010">
    <property type="entry name" value="ASX_HYDROXYL"/>
    <property type="match status" value="1"/>
</dbReference>
<dbReference type="PROSITE" id="PS50050">
    <property type="entry name" value="TNFR_NGFR_2"/>
    <property type="match status" value="1"/>
</dbReference>
<dbReference type="PROSITE" id="PS01187">
    <property type="entry name" value="EGF_CA"/>
    <property type="match status" value="1"/>
</dbReference>
<feature type="transmembrane region" description="Helical" evidence="10">
    <location>
        <begin position="1912"/>
        <end position="1937"/>
    </location>
</feature>
<keyword evidence="3 10" id="KW-0472">Membrane</keyword>
<keyword evidence="5" id="KW-0675">Receptor</keyword>
<evidence type="ECO:0000256" key="2">
    <source>
        <dbReference type="ARBA" id="ARBA00022737"/>
    </source>
</evidence>
<evidence type="ECO:0000256" key="9">
    <source>
        <dbReference type="SAM" id="MobiDB-lite"/>
    </source>
</evidence>
<feature type="compositionally biased region" description="Polar residues" evidence="9">
    <location>
        <begin position="1801"/>
        <end position="1811"/>
    </location>
</feature>
<accession>A0A0X3NJC7</accession>
<organism evidence="13">
    <name type="scientific">Schistocephalus solidus</name>
    <name type="common">Tapeworm</name>
    <dbReference type="NCBI Taxonomy" id="70667"/>
    <lineage>
        <taxon>Eukaryota</taxon>
        <taxon>Metazoa</taxon>
        <taxon>Spiralia</taxon>
        <taxon>Lophotrochozoa</taxon>
        <taxon>Platyhelminthes</taxon>
        <taxon>Cestoda</taxon>
        <taxon>Eucestoda</taxon>
        <taxon>Diphyllobothriidea</taxon>
        <taxon>Diphyllobothriidae</taxon>
        <taxon>Schistocephalus</taxon>
    </lineage>
</organism>
<evidence type="ECO:0000256" key="8">
    <source>
        <dbReference type="PROSITE-ProRule" id="PRU00206"/>
    </source>
</evidence>
<dbReference type="GO" id="GO:0005509">
    <property type="term" value="F:calcium ion binding"/>
    <property type="evidence" value="ECO:0007669"/>
    <property type="project" value="InterPro"/>
</dbReference>
<dbReference type="PANTHER" id="PTHR46330:SF6">
    <property type="entry name" value="HEMATOPOIETIC DEATH RECEPTOR-RELATED"/>
    <property type="match status" value="1"/>
</dbReference>
<keyword evidence="6" id="KW-0325">Glycoprotein</keyword>
<sequence>MCVHAHCGTGLYFCLYLLVNAVYSSLLLIDEHEIAAKVPYSNDWDLVVQNPFEGIVEVLHSPTEKFQILLNGTFDKRNNWALHYTMRTGNNELFLQVSTRAIQQKLYTDVEEDTVYLQLLLITIASLVLVVFVVSIVFSCWWIKSRQDSEEEALASEYVDIANQVDLKHLCESASSSQLNQLANGHTSADGDIELLSLGQTFLGAHRPEEKLDELLCGTEYATFAGLEEHQDTKVCEVSMPGTTHTQPRYTIAGANSNGSGGTMGTIIGIPTSVCPTASAVPSVPRDGVFLVTAENALTNTTDRTGSLLPGASSTTGRTRHVAKEFLDETVLNTATRRKRSKNVVSPQTVQMASASGFASLVPVPQSVILLPASGGAGTDPNAAFLLASSTAGTVMRPMSPVHVLGTIDTGGATLIPSVMAPLPQPNQCELHPTSSGGTLFVQVNSSHQPTAEQFARLSPLPDTGTEVVPGSGLPVSVLTAPYVADELLAEMAACPQHSYLVRQQINKTFEASPPDASSPVTTYESPPTESLTTTEASEPPKEPEAAAMVTSVELPIESIPPPDIALPEQKSTPSTDAESNGLNKHGQGTMKPSKSPRGMATGSSETLPRSVGSRPREEVVGQQPGSSATLPSNSSGAATGRRSALKGGDKPGGGPKVSKHIRFTAISLVACTCLLTVAMASAPVFTPLRDSASSNSGGGGVRNDNLWPVRAKNIIKLRAENTSSSSPPRPSGLGAPLWLHITVWLPRGFFPGEQSDIEAGSVATPLKTSAHQKTSARRNGGGGDWNFSVYHRSAPKSIQLWLNRSSQTEVHLGPDIPRSAVAIFDATDTRWVQSTRVCRQRYACEHSCDPSAGHACICQRGYRPAGPEDRSRLIGYGVGVPATGLESVKGRVCLDIDECEDPTVRSECTRRGGVCTNRPGDFLCLCPSGHSCLPCDTQCPTGYWLYGNCSRGQPTECKRCSEGCPAGMYIARPCTAHSDLVCRACRPLCISEEFEFTPCKGSSNRECRRKDIIPEVVIPHQHSVWFEDQRYVKDVSFILTPDTQRRLLANRSVILDRGSGYQVRLEFEVVNLEPILEPVNHSSSNDNLHFLASANQEFMGAGTGDFSARRWYPGEDSARLGDYHNMHRANETLARLCPYPIPPLYHLSMFVHRNVTTATDPDPTLPGYRPILASCHTYEQHGHFPPPGPNLENDLGGQPNRDMFFTGSQSTYPSDDYRPSRGGFYSADDAYVYSSSASSASMESGGSSTVAAPVISCLEPSKLPAIFGPEWNNELASPKILFFEEKRLCAQLKNSCRACLVSCAEEIKSSSLTCKPTAGPADNGRSPRLETCFDCCAKDNCTYVCGKYSAHRCLMRLCSYGTRLDFQLAPEWPKDNPFICHVQPAPSRPIYRLRWSLLFHGRPRTTDTFTASLTLTEPISSAQGEATWHQSQATASDQGVRRLPDGTLNQLHRGLLNVDYYLGLSHIPDIISGSASMQAAYYWSTQTIPLVQNAASNAYSGAGYGFLPPISPYPPASGGHPGIPSLLVWPTKPFGVNTDLWKRLSAAPCASADPLLSKFNVYTPTLPPYIAMSDVHVDYKAPHLYSISHVRIKPKLNFSLPRGASVLGTLFGPASVDRGRSLQASLVLDLNYNVEPSASRTAGVDPPGGHRVHSGGSQHRAFWVIDFKGQVSQFPGLFRLKVYPDDENGLMQGSRDPEDQLNHESLPDSDPLLDYEIGVFEKKDFHLQILIPAPNHEPDYEKSFRLVILDAKNRLDVRVRRAVQPPMEMQQRRMYNASSESTLESLIALVPSLAARQMRETANQAAASSHSSKHDTDQVHSSISATASSPTKKNVDLPIGPPAEVVYALPLFLLLLFVIYVLGHVTQPDPSHYWIGCAPAETSDANATTSAAVFTFRPPEKVTPLTHWRRVFVLVIYLCLKSAYTFSVTLTALIIVTRYFTREPAHRLANIAEWSGGADFDSEQSAVSWAQQKLLKDAMDAHLKAELRRQQDAAFEMHKACSIGIDKMFDNMEQAFDVSSRRAASRRSRVLVSQAVAEFARVAASAAVLEFANGLSEFNTTAQWAMRRLKSDLEGTESVLASSDWLAGARIIYAEVARLRGMSPDPTDPTRSFLRWAHILPSDDFAKNLPQFSLPPHLPNFNADKLRVPTPPMWPEAAGEAATTAATAAAGADRAQVDDLPEDAFELRYGPPYVPFVSNSADMDSEQGSWTVYEEHEKSGDWTNGPAGGDGGGGTGEQPPPPKTRLQDPAGRDADSEAFQLSWVHLLCFALFLDGLWLVHRVLHTVDTAERILYGEPIVIDCTEHGLKRRLMKRNRFRKGAKSAFKTFMRPDCVRRICAGTLALLIVCLASAHVRDIFSENVLDYIGYYDNLMMDVHLHARFVNLHIVGSAKRLSQQELVAAQVHAEHRYQEAQFLLYHWTGWLNRVETEQCRILLMFKEAARTLRSKVAAEEGLGVGMFSNSLWNTNHLDSGMNANYFKNGSSADEAYVPRHCRLTNAEREAELKELRYLEPPHCPIDVIAPQIFKGYNASAYFSEVVAQSRGWLSAIHDWVSVFLTCLFAFVSTIILWNALGSVVWFFSLRFNLISRKVFYESDIASWRSPSDTEPL</sequence>
<evidence type="ECO:0000256" key="6">
    <source>
        <dbReference type="ARBA" id="ARBA00023180"/>
    </source>
</evidence>
<feature type="compositionally biased region" description="Polar residues" evidence="9">
    <location>
        <begin position="624"/>
        <end position="638"/>
    </location>
</feature>
<keyword evidence="4 7" id="KW-1015">Disulfide bond</keyword>
<dbReference type="Gene3D" id="2.10.50.10">
    <property type="entry name" value="Tumor Necrosis Factor Receptor, subunit A, domain 2"/>
    <property type="match status" value="1"/>
</dbReference>
<protein>
    <recommendedName>
        <fullName evidence="14">EGF-like domain-containing protein</fullName>
    </recommendedName>
</protein>
<dbReference type="EMBL" id="GEEE01023141">
    <property type="protein sequence ID" value="JAP40084.1"/>
    <property type="molecule type" value="Transcribed_RNA"/>
</dbReference>
<feature type="compositionally biased region" description="Polar residues" evidence="9">
    <location>
        <begin position="570"/>
        <end position="583"/>
    </location>
</feature>
<proteinExistence type="predicted"/>
<feature type="region of interest" description="Disordered" evidence="9">
    <location>
        <begin position="558"/>
        <end position="657"/>
    </location>
</feature>
<dbReference type="SMART" id="SM00179">
    <property type="entry name" value="EGF_CA"/>
    <property type="match status" value="1"/>
</dbReference>
<evidence type="ECO:0000256" key="7">
    <source>
        <dbReference type="PROSITE-ProRule" id="PRU00076"/>
    </source>
</evidence>
<feature type="domain" description="EGF-like" evidence="11">
    <location>
        <begin position="896"/>
        <end position="937"/>
    </location>
</feature>
<feature type="compositionally biased region" description="Polar residues" evidence="9">
    <location>
        <begin position="1820"/>
        <end position="1833"/>
    </location>
</feature>
<evidence type="ECO:0000256" key="10">
    <source>
        <dbReference type="SAM" id="Phobius"/>
    </source>
</evidence>
<evidence type="ECO:0000256" key="3">
    <source>
        <dbReference type="ARBA" id="ARBA00023136"/>
    </source>
</evidence>
<feature type="transmembrane region" description="Helical" evidence="10">
    <location>
        <begin position="115"/>
        <end position="143"/>
    </location>
</feature>
<feature type="region of interest" description="Disordered" evidence="9">
    <location>
        <begin position="511"/>
        <end position="546"/>
    </location>
</feature>
<dbReference type="InterPro" id="IPR001368">
    <property type="entry name" value="TNFR/NGFR_Cys_rich_reg"/>
</dbReference>
<dbReference type="PROSITE" id="PS50026">
    <property type="entry name" value="EGF_3"/>
    <property type="match status" value="1"/>
</dbReference>
<dbReference type="InterPro" id="IPR000742">
    <property type="entry name" value="EGF"/>
</dbReference>
<feature type="disulfide bond" evidence="7">
    <location>
        <begin position="927"/>
        <end position="936"/>
    </location>
</feature>
<evidence type="ECO:0000259" key="11">
    <source>
        <dbReference type="PROSITE" id="PS50026"/>
    </source>
</evidence>
<evidence type="ECO:0000313" key="13">
    <source>
        <dbReference type="EMBL" id="JAP40084.1"/>
    </source>
</evidence>
<feature type="region of interest" description="Disordered" evidence="9">
    <location>
        <begin position="1801"/>
        <end position="1835"/>
    </location>
</feature>
<evidence type="ECO:0000259" key="12">
    <source>
        <dbReference type="PROSITE" id="PS50050"/>
    </source>
</evidence>
<evidence type="ECO:0008006" key="14">
    <source>
        <dbReference type="Google" id="ProtNLM"/>
    </source>
</evidence>
<dbReference type="PANTHER" id="PTHR46330">
    <property type="entry name" value="TUMOR NECROSIS FACTOR RECEPTOR SUPERFAMILY MEMBER 10B"/>
    <property type="match status" value="1"/>
</dbReference>
<feature type="transmembrane region" description="Helical" evidence="10">
    <location>
        <begin position="1846"/>
        <end position="1864"/>
    </location>
</feature>
<evidence type="ECO:0000256" key="1">
    <source>
        <dbReference type="ARBA" id="ARBA00004370"/>
    </source>
</evidence>
<keyword evidence="10" id="KW-1133">Transmembrane helix</keyword>
<feature type="domain" description="TNFR-Cys" evidence="12">
    <location>
        <begin position="939"/>
        <end position="983"/>
    </location>
</feature>
<dbReference type="InterPro" id="IPR018097">
    <property type="entry name" value="EGF_Ca-bd_CS"/>
</dbReference>
<comment type="caution">
    <text evidence="7">Lacks conserved residue(s) required for the propagation of feature annotation.</text>
</comment>
<keyword evidence="2" id="KW-0677">Repeat</keyword>
<keyword evidence="10" id="KW-0812">Transmembrane</keyword>
<keyword evidence="7" id="KW-0245">EGF-like domain</keyword>
<evidence type="ECO:0000256" key="5">
    <source>
        <dbReference type="ARBA" id="ARBA00023170"/>
    </source>
</evidence>
<dbReference type="CDD" id="cd00054">
    <property type="entry name" value="EGF_CA"/>
    <property type="match status" value="1"/>
</dbReference>
<name>A0A0X3NJC7_SCHSO</name>
<dbReference type="Gene3D" id="2.10.25.10">
    <property type="entry name" value="Laminin"/>
    <property type="match status" value="1"/>
</dbReference>
<feature type="transmembrane region" description="Helical" evidence="10">
    <location>
        <begin position="12"/>
        <end position="29"/>
    </location>
</feature>
<gene>
    <name evidence="13" type="ORF">TR123692</name>
</gene>
<dbReference type="PROSITE" id="PS00652">
    <property type="entry name" value="TNFR_NGFR_1"/>
    <property type="match status" value="1"/>
</dbReference>
<feature type="disulfide bond" evidence="8">
    <location>
        <begin position="965"/>
        <end position="983"/>
    </location>
</feature>
<feature type="transmembrane region" description="Helical" evidence="10">
    <location>
        <begin position="664"/>
        <end position="686"/>
    </location>
</feature>